<organism evidence="1 2">
    <name type="scientific">Suillus subaureus</name>
    <dbReference type="NCBI Taxonomy" id="48587"/>
    <lineage>
        <taxon>Eukaryota</taxon>
        <taxon>Fungi</taxon>
        <taxon>Dikarya</taxon>
        <taxon>Basidiomycota</taxon>
        <taxon>Agaricomycotina</taxon>
        <taxon>Agaricomycetes</taxon>
        <taxon>Agaricomycetidae</taxon>
        <taxon>Boletales</taxon>
        <taxon>Suillineae</taxon>
        <taxon>Suillaceae</taxon>
        <taxon>Suillus</taxon>
    </lineage>
</organism>
<dbReference type="GO" id="GO:0008757">
    <property type="term" value="F:S-adenosylmethionine-dependent methyltransferase activity"/>
    <property type="evidence" value="ECO:0007669"/>
    <property type="project" value="UniProtKB-ARBA"/>
</dbReference>
<evidence type="ECO:0000313" key="1">
    <source>
        <dbReference type="EMBL" id="KAG1827069.1"/>
    </source>
</evidence>
<comment type="caution">
    <text evidence="1">The sequence shown here is derived from an EMBL/GenBank/DDBJ whole genome shotgun (WGS) entry which is preliminary data.</text>
</comment>
<dbReference type="GeneID" id="64633077"/>
<dbReference type="GO" id="GO:0005634">
    <property type="term" value="C:nucleus"/>
    <property type="evidence" value="ECO:0007669"/>
    <property type="project" value="TreeGrafter"/>
</dbReference>
<dbReference type="PANTHER" id="PTHR14614">
    <property type="entry name" value="HEPATOCELLULAR CARCINOMA-ASSOCIATED ANTIGEN"/>
    <property type="match status" value="1"/>
</dbReference>
<sequence>MDTKFELFDDGKSDFNAPPSYDAVSMSSISTDSVQCRPPPVFSKEQTKQIRTTVLSLIRDMVTAPDFIPSSVGPIIDACATSLPAAELTALLQESNIAGHTPLYWAVVNNRPEALSAFSKFITIYTCDSLDDIRLACMATSNHAWFTSLKLTSAFRYRKDGRLTRSLGYPTDEIQKRMRVAQEIYVELIAQGRIWSLLFYMGVDARWRVGLGLAKGSLPARPKALLKVKAQNEKSADLQIHFEPKKDHFLVPEGDIIYTDSDGALQATLEESVEDAAEGWSDMSSYGLTLFFKVSPVGATFLANSYRITASGYPTTCLALDYFMSDIQPAHHTKHLPVLAYPFNSVAFHLVQRDDGASNGTALWLGAQVLSVYLSAEFKGKSRKTIETGTDNDASVLYDTARPKAVELGSGIGLMALALASLGYDVLATDTMQICASVLRSNVNANAHLVPGRVHVRELDWGVDPTGWIWDDPVSITSPAPSGLPRGGDSRDFLAPPFDLIVSSDTIYDTALVAPLFETIRALSALSSASVLSPSYSLSGIEVPPAPPSKSPGIPTCKPPVIYLAVERRDPTFVTAAFRRASEEWGLLFQRVPEKRLRRAGVGVGWDAGEWEGVEVWRGRWDGVTGAVK</sequence>
<dbReference type="EMBL" id="JABBWG010000001">
    <property type="protein sequence ID" value="KAG1827069.1"/>
    <property type="molecule type" value="Genomic_DNA"/>
</dbReference>
<dbReference type="Pfam" id="PF10294">
    <property type="entry name" value="Methyltransf_16"/>
    <property type="match status" value="1"/>
</dbReference>
<dbReference type="GO" id="GO:0005737">
    <property type="term" value="C:cytoplasm"/>
    <property type="evidence" value="ECO:0007669"/>
    <property type="project" value="TreeGrafter"/>
</dbReference>
<reference evidence="1" key="1">
    <citation type="journal article" date="2020" name="New Phytol.">
        <title>Comparative genomics reveals dynamic genome evolution in host specialist ectomycorrhizal fungi.</title>
        <authorList>
            <person name="Lofgren L.A."/>
            <person name="Nguyen N.H."/>
            <person name="Vilgalys R."/>
            <person name="Ruytinx J."/>
            <person name="Liao H.L."/>
            <person name="Branco S."/>
            <person name="Kuo A."/>
            <person name="LaButti K."/>
            <person name="Lipzen A."/>
            <person name="Andreopoulos W."/>
            <person name="Pangilinan J."/>
            <person name="Riley R."/>
            <person name="Hundley H."/>
            <person name="Na H."/>
            <person name="Barry K."/>
            <person name="Grigoriev I.V."/>
            <person name="Stajich J.E."/>
            <person name="Kennedy P.G."/>
        </authorList>
    </citation>
    <scope>NUCLEOTIDE SEQUENCE</scope>
    <source>
        <strain evidence="1">MN1</strain>
    </source>
</reference>
<dbReference type="OrthoDB" id="194386at2759"/>
<dbReference type="Gene3D" id="3.40.50.150">
    <property type="entry name" value="Vaccinia Virus protein VP39"/>
    <property type="match status" value="1"/>
</dbReference>
<protein>
    <submittedName>
        <fullName evidence="1">Uncharacterized protein</fullName>
    </submittedName>
</protein>
<accession>A0A9P7JKC3</accession>
<dbReference type="SUPFAM" id="SSF53335">
    <property type="entry name" value="S-adenosyl-L-methionine-dependent methyltransferases"/>
    <property type="match status" value="1"/>
</dbReference>
<keyword evidence="2" id="KW-1185">Reference proteome</keyword>
<dbReference type="InterPro" id="IPR019410">
    <property type="entry name" value="Methyltransf_16"/>
</dbReference>
<dbReference type="AlphaFoldDB" id="A0A9P7JKC3"/>
<dbReference type="Proteomes" id="UP000807769">
    <property type="component" value="Unassembled WGS sequence"/>
</dbReference>
<dbReference type="PANTHER" id="PTHR14614:SF162">
    <property type="entry name" value="EXPRESSED PROTEIN"/>
    <property type="match status" value="1"/>
</dbReference>
<name>A0A9P7JKC3_9AGAM</name>
<dbReference type="RefSeq" id="XP_041199916.1">
    <property type="nucleotide sequence ID" value="XM_041339061.1"/>
</dbReference>
<proteinExistence type="predicted"/>
<evidence type="ECO:0000313" key="2">
    <source>
        <dbReference type="Proteomes" id="UP000807769"/>
    </source>
</evidence>
<gene>
    <name evidence="1" type="ORF">BJ212DRAFT_1474255</name>
</gene>
<dbReference type="InterPro" id="IPR029063">
    <property type="entry name" value="SAM-dependent_MTases_sf"/>
</dbReference>